<dbReference type="AlphaFoldDB" id="A0A1X7UQW4"/>
<dbReference type="EnsemblMetazoa" id="Aqu2.1.29787_001">
    <property type="protein sequence ID" value="Aqu2.1.29787_001"/>
    <property type="gene ID" value="Aqu2.1.29787"/>
</dbReference>
<name>A0A1X7UQW4_AMPQE</name>
<reference evidence="1" key="1">
    <citation type="submission" date="2017-05" db="UniProtKB">
        <authorList>
            <consortium name="EnsemblMetazoa"/>
        </authorList>
    </citation>
    <scope>IDENTIFICATION</scope>
</reference>
<dbReference type="InParanoid" id="A0A1X7UQW4"/>
<accession>A0A1X7UQW4</accession>
<sequence length="70" mass="7609">PILGKGYPSIAYPCWDHSSRTAVCNLLNIKISIVAENFSCESGITTDKIASVHDPLKEPPAGKIEAQRKK</sequence>
<organism evidence="1">
    <name type="scientific">Amphimedon queenslandica</name>
    <name type="common">Sponge</name>
    <dbReference type="NCBI Taxonomy" id="400682"/>
    <lineage>
        <taxon>Eukaryota</taxon>
        <taxon>Metazoa</taxon>
        <taxon>Porifera</taxon>
        <taxon>Demospongiae</taxon>
        <taxon>Heteroscleromorpha</taxon>
        <taxon>Haplosclerida</taxon>
        <taxon>Niphatidae</taxon>
        <taxon>Amphimedon</taxon>
    </lineage>
</organism>
<proteinExistence type="predicted"/>
<evidence type="ECO:0000313" key="1">
    <source>
        <dbReference type="EnsemblMetazoa" id="Aqu2.1.29787_001"/>
    </source>
</evidence>
<protein>
    <submittedName>
        <fullName evidence="1">Uncharacterized protein</fullName>
    </submittedName>
</protein>